<evidence type="ECO:0000259" key="1">
    <source>
        <dbReference type="Pfam" id="PF21522"/>
    </source>
</evidence>
<accession>A0A517D5T5</accession>
<evidence type="ECO:0000313" key="2">
    <source>
        <dbReference type="EMBL" id="QDR72723.1"/>
    </source>
</evidence>
<proteinExistence type="predicted"/>
<feature type="domain" description="Actin homologue MreB-like C-terminal" evidence="1">
    <location>
        <begin position="257"/>
        <end position="374"/>
    </location>
</feature>
<dbReference type="InterPro" id="IPR043129">
    <property type="entry name" value="ATPase_NBD"/>
</dbReference>
<dbReference type="InterPro" id="IPR049067">
    <property type="entry name" value="MreB-like_C"/>
</dbReference>
<dbReference type="CDD" id="cd24023">
    <property type="entry name" value="ASKHA_NBD_ParM_Alp7A-like"/>
    <property type="match status" value="1"/>
</dbReference>
<dbReference type="Proteomes" id="UP000316394">
    <property type="component" value="Chromosome"/>
</dbReference>
<name>A0A517D5T5_LIMRT</name>
<dbReference type="SUPFAM" id="SSF53067">
    <property type="entry name" value="Actin-like ATPase domain"/>
    <property type="match status" value="1"/>
</dbReference>
<dbReference type="Pfam" id="PF21522">
    <property type="entry name" value="MreB-like_C"/>
    <property type="match status" value="1"/>
</dbReference>
<dbReference type="RefSeq" id="WP_020843049.1">
    <property type="nucleotide sequence ID" value="NZ_CP041676.1"/>
</dbReference>
<dbReference type="EMBL" id="CP041676">
    <property type="protein sequence ID" value="QDR72723.1"/>
    <property type="molecule type" value="Genomic_DNA"/>
</dbReference>
<gene>
    <name evidence="2" type="ORF">FOD75_06310</name>
</gene>
<sequence>MTYKLYFANDAGNDSMKTTLFSNNVSDDLKEIFSSGEDLECPSVIAMKNSLDVTAPIEFSSQEEKDNYMKDFLNHMDVSITSSSVKESGRFLVGQAALNSSLPLTHFDFNDLSGKSEVDLTLLLSLSILAGKRVKDAYTKGESLDEQLKMEVYMTTALPINEAKQPNVLNAYRKRYMDNAHVITFHNFKNPISVSIDFKQVHVGLEGEVAFAAIKNSPLAYPELAKSIVTYLNKKYPQAAGQIDNQFISNIKNAIGFDLGGKTSDCTVMVDGKANIITSNSIMRGYDNVLQQAVNYLQTQHYGFDNIRQLQEYLKQSSDPFMVQGKEMVAKVVKNAAEPFADEIVASASQTLRSVGTNMKSCFIFGGAAVPMKDSELFTKLNEKFKGFNGGQIIPIIWIDRKFAQMLNLMGLVLILKALVINQNNQK</sequence>
<protein>
    <recommendedName>
        <fullName evidence="1">Actin homologue MreB-like C-terminal domain-containing protein</fullName>
    </recommendedName>
</protein>
<evidence type="ECO:0000313" key="3">
    <source>
        <dbReference type="Proteomes" id="UP000316394"/>
    </source>
</evidence>
<dbReference type="AlphaFoldDB" id="A0A517D5T5"/>
<reference evidence="2 3" key="1">
    <citation type="submission" date="2019-07" db="EMBL/GenBank/DDBJ databases">
        <title>Gastrointestinal microbiota of Peromyscus leucopus, the white-footed mouse.</title>
        <authorList>
            <person name="Milovic A."/>
            <person name="Bassam K."/>
            <person name="Barbour A.G."/>
        </authorList>
    </citation>
    <scope>NUCLEOTIDE SEQUENCE [LARGE SCALE GENOMIC DNA]</scope>
    <source>
        <strain evidence="2 3">LL7</strain>
    </source>
</reference>
<dbReference type="Gene3D" id="3.30.420.40">
    <property type="match status" value="2"/>
</dbReference>
<organism evidence="2 3">
    <name type="scientific">Limosilactobacillus reuteri</name>
    <name type="common">Lactobacillus reuteri</name>
    <dbReference type="NCBI Taxonomy" id="1598"/>
    <lineage>
        <taxon>Bacteria</taxon>
        <taxon>Bacillati</taxon>
        <taxon>Bacillota</taxon>
        <taxon>Bacilli</taxon>
        <taxon>Lactobacillales</taxon>
        <taxon>Lactobacillaceae</taxon>
        <taxon>Limosilactobacillus</taxon>
    </lineage>
</organism>